<dbReference type="EMBL" id="NASZ01000009">
    <property type="protein sequence ID" value="MBD0725109.1"/>
    <property type="molecule type" value="Genomic_DNA"/>
</dbReference>
<organism evidence="1 2">
    <name type="scientific">Flavobacterium pokkalii</name>
    <dbReference type="NCBI Taxonomy" id="1940408"/>
    <lineage>
        <taxon>Bacteria</taxon>
        <taxon>Pseudomonadati</taxon>
        <taxon>Bacteroidota</taxon>
        <taxon>Flavobacteriia</taxon>
        <taxon>Flavobacteriales</taxon>
        <taxon>Flavobacteriaceae</taxon>
        <taxon>Flavobacterium</taxon>
    </lineage>
</organism>
<keyword evidence="2" id="KW-1185">Reference proteome</keyword>
<dbReference type="Proteomes" id="UP000661715">
    <property type="component" value="Unassembled WGS sequence"/>
</dbReference>
<evidence type="ECO:0000313" key="2">
    <source>
        <dbReference type="Proteomes" id="UP000661715"/>
    </source>
</evidence>
<gene>
    <name evidence="1" type="ORF">B6A10_07955</name>
</gene>
<reference evidence="1 2" key="1">
    <citation type="journal article" date="2020" name="Microbiol. Res.">
        <title>Flavobacterium pokkalii sp. nov., a novel plant growth promoting native rhizobacteria isolated from pokkali rice grown in coastal saline affected agricultural regions of southern India, Kerala.</title>
        <authorList>
            <person name="Menon R.R."/>
            <person name="Kumari S."/>
            <person name="Viver T."/>
            <person name="Rameshkumar N."/>
        </authorList>
    </citation>
    <scope>NUCLEOTIDE SEQUENCE [LARGE SCALE GENOMIC DNA]</scope>
    <source>
        <strain evidence="1 2">L1I52</strain>
    </source>
</reference>
<protein>
    <submittedName>
        <fullName evidence="1">Uncharacterized protein</fullName>
    </submittedName>
</protein>
<name>A0ABR7UQX1_9FLAO</name>
<evidence type="ECO:0000313" key="1">
    <source>
        <dbReference type="EMBL" id="MBD0725109.1"/>
    </source>
</evidence>
<comment type="caution">
    <text evidence="1">The sequence shown here is derived from an EMBL/GenBank/DDBJ whole genome shotgun (WGS) entry which is preliminary data.</text>
</comment>
<accession>A0ABR7UQX1</accession>
<sequence length="130" mass="15754">MFLEEAFLVILTEIILNRNNMKVYNRSAITINYKKPFVDWNNQLTPDFQMDENILGESKTYLTQENFDDPITLVEKYYKIIFELELEGIWTDEVDWPQKRDFKTFNEWFSYEVSDWVVDLDKKPLISDDF</sequence>
<proteinExistence type="predicted"/>